<dbReference type="InterPro" id="IPR006097">
    <property type="entry name" value="Glu/Leu/Phe/Val/Trp_DH_dimer"/>
</dbReference>
<dbReference type="InterPro" id="IPR016211">
    <property type="entry name" value="Glu/Phe/Leu/Val/Trp_DH_bac/arc"/>
</dbReference>
<dbReference type="InterPro" id="IPR006095">
    <property type="entry name" value="Glu/Leu/Phe/Val/Trp_DH"/>
</dbReference>
<feature type="binding site" evidence="5">
    <location>
        <begin position="174"/>
        <end position="179"/>
    </location>
    <ligand>
        <name>NAD(+)</name>
        <dbReference type="ChEBI" id="CHEBI:57540"/>
    </ligand>
</feature>
<dbReference type="Gene3D" id="3.40.50.720">
    <property type="entry name" value="NAD(P)-binding Rossmann-like Domain"/>
    <property type="match status" value="1"/>
</dbReference>
<proteinExistence type="inferred from homology"/>
<name>A0A1B1AEY3_9PROT</name>
<dbReference type="Pfam" id="PF02812">
    <property type="entry name" value="ELFV_dehydrog_N"/>
    <property type="match status" value="1"/>
</dbReference>
<dbReference type="SUPFAM" id="SSF53223">
    <property type="entry name" value="Aminoacid dehydrogenase-like, N-terminal domain"/>
    <property type="match status" value="1"/>
</dbReference>
<dbReference type="CDD" id="cd01075">
    <property type="entry name" value="NAD_bind_Leu_Phe_Val_DH"/>
    <property type="match status" value="1"/>
</dbReference>
<dbReference type="STRING" id="1759059.ATE48_03945"/>
<evidence type="ECO:0000313" key="8">
    <source>
        <dbReference type="EMBL" id="ANP45128.1"/>
    </source>
</evidence>
<dbReference type="KEGG" id="cbot:ATE48_03945"/>
<evidence type="ECO:0000256" key="2">
    <source>
        <dbReference type="ARBA" id="ARBA00023002"/>
    </source>
</evidence>
<dbReference type="SMART" id="SM00839">
    <property type="entry name" value="ELFV_dehydrog"/>
    <property type="match status" value="1"/>
</dbReference>
<keyword evidence="2 6" id="KW-0560">Oxidoreductase</keyword>
<accession>A0A1B1AEY3</accession>
<dbReference type="Pfam" id="PF00208">
    <property type="entry name" value="ELFV_dehydrog"/>
    <property type="match status" value="1"/>
</dbReference>
<dbReference type="GO" id="GO:0006520">
    <property type="term" value="P:amino acid metabolic process"/>
    <property type="evidence" value="ECO:0007669"/>
    <property type="project" value="InterPro"/>
</dbReference>
<dbReference type="GO" id="GO:0000166">
    <property type="term" value="F:nucleotide binding"/>
    <property type="evidence" value="ECO:0007669"/>
    <property type="project" value="UniProtKB-KW"/>
</dbReference>
<dbReference type="EMBL" id="CP013244">
    <property type="protein sequence ID" value="ANP45128.1"/>
    <property type="molecule type" value="Genomic_DNA"/>
</dbReference>
<evidence type="ECO:0000256" key="1">
    <source>
        <dbReference type="ARBA" id="ARBA00006382"/>
    </source>
</evidence>
<dbReference type="Gene3D" id="3.40.50.10860">
    <property type="entry name" value="Leucine Dehydrogenase, chain A, domain 1"/>
    <property type="match status" value="1"/>
</dbReference>
<dbReference type="PANTHER" id="PTHR42722:SF1">
    <property type="entry name" value="VALINE DEHYDROGENASE"/>
    <property type="match status" value="1"/>
</dbReference>
<reference evidence="8 9" key="1">
    <citation type="submission" date="2015-11" db="EMBL/GenBank/DDBJ databases">
        <title>Whole-Genome Sequence of Candidatus Oderbacter manganicum from the National Park Lower Oder Valley, Germany.</title>
        <authorList>
            <person name="Braun B."/>
            <person name="Liere K."/>
            <person name="Szewzyk U."/>
        </authorList>
    </citation>
    <scope>NUCLEOTIDE SEQUENCE [LARGE SCALE GENOMIC DNA]</scope>
    <source>
        <strain evidence="8 9">OTSz_A_272</strain>
    </source>
</reference>
<evidence type="ECO:0000259" key="7">
    <source>
        <dbReference type="SMART" id="SM00839"/>
    </source>
</evidence>
<evidence type="ECO:0000256" key="6">
    <source>
        <dbReference type="RuleBase" id="RU004417"/>
    </source>
</evidence>
<dbReference type="InterPro" id="IPR046346">
    <property type="entry name" value="Aminoacid_DH-like_N_sf"/>
</dbReference>
<keyword evidence="3 5" id="KW-0520">NAD</keyword>
<dbReference type="AlphaFoldDB" id="A0A1B1AEY3"/>
<sequence length="342" mass="35212">MDPKQNASFDGHEDVVFVGGEAQGFAGVIAVHNTALGPAAGGCRIWDYDSADDALTDALRLSRGMTYKNAMADLPLGGGKAVIYRINTDRVEAFRSFGAAVEKLGGKYITAEDVGASVADMRAIAGATSHVAGIPKEHGQAGGDPSPMTALGTFVSIKALLGGSVQGRTIAVQGVGNVGFNLCKLLSGEGAKLVVADVNKVNLQRAEAFGVEIAPVDQIHAVSADLFSPCALGAGLNAKTIPELAAPIVCGAANNQLATEADGARLVERGITYAPDYVVNAGGIINVSAEYLGEASDVVEARVRAIAPRLLRVLETAKSENLTPHQAADRIVRDKLAAARKG</sequence>
<gene>
    <name evidence="8" type="ORF">ATE48_03945</name>
</gene>
<keyword evidence="9" id="KW-1185">Reference proteome</keyword>
<evidence type="ECO:0000256" key="4">
    <source>
        <dbReference type="PIRSR" id="PIRSR000188-1"/>
    </source>
</evidence>
<comment type="similarity">
    <text evidence="1 6">Belongs to the Glu/Leu/Phe/Val dehydrogenases family.</text>
</comment>
<dbReference type="GO" id="GO:0016639">
    <property type="term" value="F:oxidoreductase activity, acting on the CH-NH2 group of donors, NAD or NADP as acceptor"/>
    <property type="evidence" value="ECO:0007669"/>
    <property type="project" value="InterPro"/>
</dbReference>
<evidence type="ECO:0000313" key="9">
    <source>
        <dbReference type="Proteomes" id="UP000092498"/>
    </source>
</evidence>
<dbReference type="PRINTS" id="PR00082">
    <property type="entry name" value="GLFDHDRGNASE"/>
</dbReference>
<feature type="active site" description="Proton donor/acceptor" evidence="4">
    <location>
        <position position="80"/>
    </location>
</feature>
<dbReference type="InterPro" id="IPR036291">
    <property type="entry name" value="NAD(P)-bd_dom_sf"/>
</dbReference>
<protein>
    <submittedName>
        <fullName evidence="8">Amino acid dehydrogenase</fullName>
    </submittedName>
</protein>
<dbReference type="OrthoDB" id="9803297at2"/>
<dbReference type="PIRSF" id="PIRSF000188">
    <property type="entry name" value="Phe_leu_dh"/>
    <property type="match status" value="1"/>
</dbReference>
<evidence type="ECO:0000256" key="3">
    <source>
        <dbReference type="ARBA" id="ARBA00023027"/>
    </source>
</evidence>
<feature type="domain" description="Glutamate/phenylalanine/leucine/valine/L-tryptophan dehydrogenase C-terminal" evidence="7">
    <location>
        <begin position="143"/>
        <end position="342"/>
    </location>
</feature>
<dbReference type="InParanoid" id="A0A1B1AEY3"/>
<dbReference type="InterPro" id="IPR006096">
    <property type="entry name" value="Glu/Leu/Phe/Val/Trp_DH_C"/>
</dbReference>
<dbReference type="SUPFAM" id="SSF51735">
    <property type="entry name" value="NAD(P)-binding Rossmann-fold domains"/>
    <property type="match status" value="1"/>
</dbReference>
<dbReference type="Proteomes" id="UP000092498">
    <property type="component" value="Chromosome"/>
</dbReference>
<dbReference type="PANTHER" id="PTHR42722">
    <property type="entry name" value="LEUCINE DEHYDROGENASE"/>
    <property type="match status" value="1"/>
</dbReference>
<keyword evidence="5" id="KW-0547">Nucleotide-binding</keyword>
<dbReference type="FunCoup" id="A0A1B1AEY3">
    <property type="interactions" value="469"/>
</dbReference>
<evidence type="ECO:0000256" key="5">
    <source>
        <dbReference type="PIRSR" id="PIRSR000188-2"/>
    </source>
</evidence>
<organism evidence="8 9">
    <name type="scientific">Candidatus Viadribacter manganicus</name>
    <dbReference type="NCBI Taxonomy" id="1759059"/>
    <lineage>
        <taxon>Bacteria</taxon>
        <taxon>Pseudomonadati</taxon>
        <taxon>Pseudomonadota</taxon>
        <taxon>Alphaproteobacteria</taxon>
        <taxon>Hyphomonadales</taxon>
        <taxon>Hyphomonadaceae</taxon>
        <taxon>Candidatus Viadribacter</taxon>
    </lineage>
</organism>